<proteinExistence type="predicted"/>
<dbReference type="AlphaFoldDB" id="A0A2T1ENW5"/>
<evidence type="ECO:0000313" key="2">
    <source>
        <dbReference type="Proteomes" id="UP000239576"/>
    </source>
</evidence>
<keyword evidence="2" id="KW-1185">Reference proteome</keyword>
<reference evidence="1 2" key="2">
    <citation type="submission" date="2018-03" db="EMBL/GenBank/DDBJ databases">
        <title>The ancient ancestry and fast evolution of plastids.</title>
        <authorList>
            <person name="Moore K.R."/>
            <person name="Magnabosco C."/>
            <person name="Momper L."/>
            <person name="Gold D.A."/>
            <person name="Bosak T."/>
            <person name="Fournier G.P."/>
        </authorList>
    </citation>
    <scope>NUCLEOTIDE SEQUENCE [LARGE SCALE GENOMIC DNA]</scope>
    <source>
        <strain evidence="1 2">ULC18</strain>
    </source>
</reference>
<dbReference type="EMBL" id="PVWK01000014">
    <property type="protein sequence ID" value="PSB34405.1"/>
    <property type="molecule type" value="Genomic_DNA"/>
</dbReference>
<name>A0A2T1ENW5_9CYAN</name>
<comment type="caution">
    <text evidence="1">The sequence shown here is derived from an EMBL/GenBank/DDBJ whole genome shotgun (WGS) entry which is preliminary data.</text>
</comment>
<dbReference type="Proteomes" id="UP000239576">
    <property type="component" value="Unassembled WGS sequence"/>
</dbReference>
<protein>
    <submittedName>
        <fullName evidence="1">Uncharacterized protein</fullName>
    </submittedName>
</protein>
<organism evidence="1 2">
    <name type="scientific">Stenomitos frigidus ULC18</name>
    <dbReference type="NCBI Taxonomy" id="2107698"/>
    <lineage>
        <taxon>Bacteria</taxon>
        <taxon>Bacillati</taxon>
        <taxon>Cyanobacteriota</taxon>
        <taxon>Cyanophyceae</taxon>
        <taxon>Leptolyngbyales</taxon>
        <taxon>Leptolyngbyaceae</taxon>
        <taxon>Stenomitos</taxon>
    </lineage>
</organism>
<accession>A0A2T1ENW5</accession>
<dbReference type="RefSeq" id="WP_106254779.1">
    <property type="nucleotide sequence ID" value="NZ_CAWNSW010000073.1"/>
</dbReference>
<dbReference type="OrthoDB" id="9917374at2"/>
<reference evidence="2" key="1">
    <citation type="submission" date="2018-02" db="EMBL/GenBank/DDBJ databases">
        <authorList>
            <person name="Moore K."/>
            <person name="Momper L."/>
        </authorList>
    </citation>
    <scope>NUCLEOTIDE SEQUENCE [LARGE SCALE GENOMIC DNA]</scope>
    <source>
        <strain evidence="2">ULC18</strain>
    </source>
</reference>
<sequence length="113" mass="12120">MGKSIALQGEVVAIPGAMPYPPAQTGAWMPLPIQVKAYPKLKVGGRAVIYEAECRFMFTGANATGAPVSGHETVKLTAKRTKLQKKVLVQGDMMQSPYGNQLKVVTMSKVKTT</sequence>
<evidence type="ECO:0000313" key="1">
    <source>
        <dbReference type="EMBL" id="PSB34405.1"/>
    </source>
</evidence>
<gene>
    <name evidence="1" type="ORF">C7B82_02770</name>
</gene>